<keyword evidence="12" id="KW-1133">Transmembrane helix</keyword>
<keyword evidence="2 10" id="KW-0813">Transport</keyword>
<dbReference type="GO" id="GO:0016560">
    <property type="term" value="P:protein import into peroxisome matrix, docking"/>
    <property type="evidence" value="ECO:0007669"/>
    <property type="project" value="UniProtKB-UniRule"/>
</dbReference>
<evidence type="ECO:0000256" key="6">
    <source>
        <dbReference type="ARBA" id="ARBA00023140"/>
    </source>
</evidence>
<evidence type="ECO:0000256" key="10">
    <source>
        <dbReference type="RuleBase" id="RU367032"/>
    </source>
</evidence>
<dbReference type="EMBL" id="DF836328">
    <property type="protein sequence ID" value="GAN03375.1"/>
    <property type="molecule type" value="Genomic_DNA"/>
</dbReference>
<name>A0A0C9LT44_9FUNG</name>
<keyword evidence="6 10" id="KW-0576">Peroxisome</keyword>
<evidence type="ECO:0000256" key="1">
    <source>
        <dbReference type="ARBA" id="ARBA00005443"/>
    </source>
</evidence>
<protein>
    <recommendedName>
        <fullName evidence="7 10">Peroxisomal membrane protein PEX14</fullName>
    </recommendedName>
    <alternativeName>
        <fullName evidence="8 10">Peroxin-14</fullName>
    </alternativeName>
</protein>
<dbReference type="AlphaFoldDB" id="A0A0C9LT44"/>
<feature type="domain" description="Peroxisome membrane anchor protein Pex14p N-terminal" evidence="13">
    <location>
        <begin position="2"/>
        <end position="46"/>
    </location>
</feature>
<organism evidence="14">
    <name type="scientific">Mucor ambiguus</name>
    <dbReference type="NCBI Taxonomy" id="91626"/>
    <lineage>
        <taxon>Eukaryota</taxon>
        <taxon>Fungi</taxon>
        <taxon>Fungi incertae sedis</taxon>
        <taxon>Mucoromycota</taxon>
        <taxon>Mucoromycotina</taxon>
        <taxon>Mucoromycetes</taxon>
        <taxon>Mucorales</taxon>
        <taxon>Mucorineae</taxon>
        <taxon>Mucoraceae</taxon>
        <taxon>Mucor</taxon>
    </lineage>
</organism>
<evidence type="ECO:0000256" key="3">
    <source>
        <dbReference type="ARBA" id="ARBA00022927"/>
    </source>
</evidence>
<evidence type="ECO:0000256" key="11">
    <source>
        <dbReference type="SAM" id="MobiDB-lite"/>
    </source>
</evidence>
<evidence type="ECO:0000256" key="4">
    <source>
        <dbReference type="ARBA" id="ARBA00023010"/>
    </source>
</evidence>
<dbReference type="Proteomes" id="UP000053815">
    <property type="component" value="Unassembled WGS sequence"/>
</dbReference>
<evidence type="ECO:0000313" key="14">
    <source>
        <dbReference type="EMBL" id="GAN03375.1"/>
    </source>
</evidence>
<accession>A0A0C9LT44</accession>
<gene>
    <name evidence="14" type="ORF">MAM1_0039d02828</name>
</gene>
<evidence type="ECO:0000256" key="12">
    <source>
        <dbReference type="SAM" id="Phobius"/>
    </source>
</evidence>
<dbReference type="InterPro" id="IPR006785">
    <property type="entry name" value="Pex14_N"/>
</dbReference>
<dbReference type="GO" id="GO:0005102">
    <property type="term" value="F:signaling receptor binding"/>
    <property type="evidence" value="ECO:0007669"/>
    <property type="project" value="TreeGrafter"/>
</dbReference>
<proteinExistence type="inferred from homology"/>
<sequence length="313" mass="35419">MKEDLITSAVSFLSSANVKTADRDKKVEFLRKKGLDDQEIEEAFRRVEAAITPQNQQVTAATHVPQLPPRIPYTTTQVVYYPPAPTPRMTNRDIVRHVLVLGMGSFALTAALTLIIKKFMSKVFSKIAVYQRDRYQQHAQQWKRMESALTHHSASTTNDLQLAQEKLDNSLNRLLQSARELGQQKQQPYKPLRSTIERFTNSLSHNPLVTNTDTRHQFNYQSGFASSYADRYQVDTNHNLTVQSIKSEIRSVKGMLLSRRNFPIVNTAAPSPLISQGFVPPAPTIPSPSTYHPRIGRSFRNQTSTTVEDASPR</sequence>
<dbReference type="Gene3D" id="1.10.10.10">
    <property type="entry name" value="Winged helix-like DNA-binding domain superfamily/Winged helix DNA-binding domain"/>
    <property type="match status" value="1"/>
</dbReference>
<evidence type="ECO:0000259" key="13">
    <source>
        <dbReference type="Pfam" id="PF04695"/>
    </source>
</evidence>
<keyword evidence="4" id="KW-0811">Translocation</keyword>
<reference evidence="14" key="1">
    <citation type="submission" date="2014-09" db="EMBL/GenBank/DDBJ databases">
        <title>Draft genome sequence of an oleaginous Mucoromycotina fungus Mucor ambiguus NBRC6742.</title>
        <authorList>
            <person name="Takeda I."/>
            <person name="Yamane N."/>
            <person name="Morita T."/>
            <person name="Tamano K."/>
            <person name="Machida M."/>
            <person name="Baker S."/>
            <person name="Koike H."/>
        </authorList>
    </citation>
    <scope>NUCLEOTIDE SEQUENCE</scope>
    <source>
        <strain evidence="14">NBRC 6742</strain>
    </source>
</reference>
<dbReference type="GO" id="GO:1990429">
    <property type="term" value="C:peroxisomal importomer complex"/>
    <property type="evidence" value="ECO:0007669"/>
    <property type="project" value="TreeGrafter"/>
</dbReference>
<feature type="compositionally biased region" description="Polar residues" evidence="11">
    <location>
        <begin position="299"/>
        <end position="313"/>
    </location>
</feature>
<dbReference type="STRING" id="91626.A0A0C9LT44"/>
<dbReference type="GO" id="GO:0005778">
    <property type="term" value="C:peroxisomal membrane"/>
    <property type="evidence" value="ECO:0007669"/>
    <property type="project" value="UniProtKB-SubCell"/>
</dbReference>
<evidence type="ECO:0000313" key="15">
    <source>
        <dbReference type="Proteomes" id="UP000053815"/>
    </source>
</evidence>
<comment type="subcellular location">
    <subcellularLocation>
        <location evidence="9 10">Peroxisome membrane</location>
    </subcellularLocation>
</comment>
<dbReference type="OrthoDB" id="441517at2759"/>
<evidence type="ECO:0000256" key="9">
    <source>
        <dbReference type="ARBA" id="ARBA00046271"/>
    </source>
</evidence>
<evidence type="ECO:0000256" key="7">
    <source>
        <dbReference type="ARBA" id="ARBA00029502"/>
    </source>
</evidence>
<dbReference type="PANTHER" id="PTHR23058:SF0">
    <property type="entry name" value="PEROXISOMAL MEMBRANE PROTEIN PEX14"/>
    <property type="match status" value="1"/>
</dbReference>
<dbReference type="InterPro" id="IPR025655">
    <property type="entry name" value="PEX14"/>
</dbReference>
<keyword evidence="3 10" id="KW-0653">Protein transport</keyword>
<keyword evidence="15" id="KW-1185">Reference proteome</keyword>
<evidence type="ECO:0000256" key="8">
    <source>
        <dbReference type="ARBA" id="ARBA00029691"/>
    </source>
</evidence>
<keyword evidence="12" id="KW-0812">Transmembrane</keyword>
<comment type="similarity">
    <text evidence="1 10">Belongs to the peroxin-14 family.</text>
</comment>
<evidence type="ECO:0000256" key="5">
    <source>
        <dbReference type="ARBA" id="ARBA00023136"/>
    </source>
</evidence>
<dbReference type="PANTHER" id="PTHR23058">
    <property type="entry name" value="PEROXISOMAL MEMBRANE PROTEIN PEX14"/>
    <property type="match status" value="1"/>
</dbReference>
<feature type="transmembrane region" description="Helical" evidence="12">
    <location>
        <begin position="94"/>
        <end position="116"/>
    </location>
</feature>
<evidence type="ECO:0000256" key="2">
    <source>
        <dbReference type="ARBA" id="ARBA00022448"/>
    </source>
</evidence>
<dbReference type="Pfam" id="PF04695">
    <property type="entry name" value="Pex14_N"/>
    <property type="match status" value="1"/>
</dbReference>
<comment type="function">
    <text evidence="10">Component of the PEX13-PEX14 docking complex, a translocon channel that specifically mediates the import of peroxisomal cargo proteins bound to PEX5 receptor. The PEX13-PEX14 docking complex forms a large import pore which can be opened to a diameter of about 9 nm. Mechanistically, PEX5 receptor along with cargo proteins associates with the PEX14 subunit of the PEX13-PEX14 docking complex in the cytosol, leading to the insertion of the receptor into the organelle membrane with the concomitant translocation of the cargo into the peroxisome matrix.</text>
</comment>
<keyword evidence="5 10" id="KW-0472">Membrane</keyword>
<dbReference type="InterPro" id="IPR036388">
    <property type="entry name" value="WH-like_DNA-bd_sf"/>
</dbReference>
<feature type="region of interest" description="Disordered" evidence="11">
    <location>
        <begin position="285"/>
        <end position="313"/>
    </location>
</feature>